<dbReference type="PANTHER" id="PTHR32099">
    <property type="entry name" value="CYSTEINE-RICH REPEAT SECRETORY PROTEIN"/>
    <property type="match status" value="1"/>
</dbReference>
<protein>
    <submittedName>
        <fullName evidence="5">Gnk2-like domain-containing protein</fullName>
    </submittedName>
</protein>
<dbReference type="CDD" id="cd23509">
    <property type="entry name" value="Gnk2-like"/>
    <property type="match status" value="2"/>
</dbReference>
<dbReference type="Proteomes" id="UP000245207">
    <property type="component" value="Unassembled WGS sequence"/>
</dbReference>
<sequence>MVILTQKLPIWLVLVFIYLFSTPTFSQNDFLNSTCETAANYTSTFEKNLNTTLSVLPNTNSGLGFFNYSTGQGIDTVNSIALCRGDVNGSECQSCLNDSIVKARQDCPNQMEATVYDKRCLLKYSNQTILGKYQPKPYHFVVEDDQFSSDKDRFNITVKPLLDDLIAKAAAGDSLLKFATGNKTGSDYTTIYGLVQCTPDIISRQCIDCLIDIIYQFSINFWSSRTVGGITLLPTCNFRFETYPFFYERPPPGMRCIILLGLYG</sequence>
<organism evidence="5 6">
    <name type="scientific">Artemisia annua</name>
    <name type="common">Sweet wormwood</name>
    <dbReference type="NCBI Taxonomy" id="35608"/>
    <lineage>
        <taxon>Eukaryota</taxon>
        <taxon>Viridiplantae</taxon>
        <taxon>Streptophyta</taxon>
        <taxon>Embryophyta</taxon>
        <taxon>Tracheophyta</taxon>
        <taxon>Spermatophyta</taxon>
        <taxon>Magnoliopsida</taxon>
        <taxon>eudicotyledons</taxon>
        <taxon>Gunneridae</taxon>
        <taxon>Pentapetalae</taxon>
        <taxon>asterids</taxon>
        <taxon>campanulids</taxon>
        <taxon>Asterales</taxon>
        <taxon>Asteraceae</taxon>
        <taxon>Asteroideae</taxon>
        <taxon>Anthemideae</taxon>
        <taxon>Artemisiinae</taxon>
        <taxon>Artemisia</taxon>
    </lineage>
</organism>
<dbReference type="AlphaFoldDB" id="A0A2U1Q121"/>
<name>A0A2U1Q121_ARTAN</name>
<dbReference type="Pfam" id="PF01657">
    <property type="entry name" value="Stress-antifung"/>
    <property type="match status" value="2"/>
</dbReference>
<comment type="caution">
    <text evidence="5">The sequence shown here is derived from an EMBL/GenBank/DDBJ whole genome shotgun (WGS) entry which is preliminary data.</text>
</comment>
<gene>
    <name evidence="5" type="ORF">CTI12_AA088440</name>
</gene>
<dbReference type="PANTHER" id="PTHR32099:SF99">
    <property type="entry name" value="GNK2-LIKE DOMAIN-CONTAINING PROTEIN"/>
    <property type="match status" value="1"/>
</dbReference>
<feature type="signal peptide" evidence="3">
    <location>
        <begin position="1"/>
        <end position="26"/>
    </location>
</feature>
<proteinExistence type="predicted"/>
<dbReference type="FunFam" id="3.30.430.20:FF:000002">
    <property type="entry name" value="Cysteine-rich receptor-like protein kinase 10"/>
    <property type="match status" value="1"/>
</dbReference>
<reference evidence="5 6" key="1">
    <citation type="journal article" date="2018" name="Mol. Plant">
        <title>The genome of Artemisia annua provides insight into the evolution of Asteraceae family and artemisinin biosynthesis.</title>
        <authorList>
            <person name="Shen Q."/>
            <person name="Zhang L."/>
            <person name="Liao Z."/>
            <person name="Wang S."/>
            <person name="Yan T."/>
            <person name="Shi P."/>
            <person name="Liu M."/>
            <person name="Fu X."/>
            <person name="Pan Q."/>
            <person name="Wang Y."/>
            <person name="Lv Z."/>
            <person name="Lu X."/>
            <person name="Zhang F."/>
            <person name="Jiang W."/>
            <person name="Ma Y."/>
            <person name="Chen M."/>
            <person name="Hao X."/>
            <person name="Li L."/>
            <person name="Tang Y."/>
            <person name="Lv G."/>
            <person name="Zhou Y."/>
            <person name="Sun X."/>
            <person name="Brodelius P.E."/>
            <person name="Rose J.K.C."/>
            <person name="Tang K."/>
        </authorList>
    </citation>
    <scope>NUCLEOTIDE SEQUENCE [LARGE SCALE GENOMIC DNA]</scope>
    <source>
        <strain evidence="6">cv. Huhao1</strain>
        <tissue evidence="5">Leaf</tissue>
    </source>
</reference>
<dbReference type="PROSITE" id="PS51473">
    <property type="entry name" value="GNK2"/>
    <property type="match status" value="2"/>
</dbReference>
<feature type="chain" id="PRO_5015501646" evidence="3">
    <location>
        <begin position="27"/>
        <end position="264"/>
    </location>
</feature>
<dbReference type="InterPro" id="IPR002902">
    <property type="entry name" value="GNK2"/>
</dbReference>
<dbReference type="EMBL" id="PKPP01000527">
    <property type="protein sequence ID" value="PWA91675.1"/>
    <property type="molecule type" value="Genomic_DNA"/>
</dbReference>
<feature type="domain" description="Gnk2-homologous" evidence="4">
    <location>
        <begin position="27"/>
        <end position="129"/>
    </location>
</feature>
<dbReference type="InterPro" id="IPR038408">
    <property type="entry name" value="GNK2_sf"/>
</dbReference>
<dbReference type="OrthoDB" id="1468518at2759"/>
<evidence type="ECO:0000256" key="1">
    <source>
        <dbReference type="ARBA" id="ARBA00022729"/>
    </source>
</evidence>
<evidence type="ECO:0000256" key="3">
    <source>
        <dbReference type="SAM" id="SignalP"/>
    </source>
</evidence>
<evidence type="ECO:0000313" key="5">
    <source>
        <dbReference type="EMBL" id="PWA91675.1"/>
    </source>
</evidence>
<keyword evidence="2" id="KW-0677">Repeat</keyword>
<evidence type="ECO:0000313" key="6">
    <source>
        <dbReference type="Proteomes" id="UP000245207"/>
    </source>
</evidence>
<evidence type="ECO:0000259" key="4">
    <source>
        <dbReference type="PROSITE" id="PS51473"/>
    </source>
</evidence>
<dbReference type="Gene3D" id="3.30.430.20">
    <property type="entry name" value="Gnk2 domain, C-X8-C-X2-C motif"/>
    <property type="match status" value="2"/>
</dbReference>
<keyword evidence="6" id="KW-1185">Reference proteome</keyword>
<accession>A0A2U1Q121</accession>
<dbReference type="STRING" id="35608.A0A2U1Q121"/>
<evidence type="ECO:0000256" key="2">
    <source>
        <dbReference type="ARBA" id="ARBA00022737"/>
    </source>
</evidence>
<feature type="domain" description="Gnk2-homologous" evidence="4">
    <location>
        <begin position="135"/>
        <end position="245"/>
    </location>
</feature>
<keyword evidence="1 3" id="KW-0732">Signal</keyword>